<proteinExistence type="predicted"/>
<dbReference type="EMBL" id="LSMT01000157">
    <property type="protein sequence ID" value="PFX25175.1"/>
    <property type="molecule type" value="Genomic_DNA"/>
</dbReference>
<feature type="region of interest" description="Disordered" evidence="1">
    <location>
        <begin position="53"/>
        <end position="91"/>
    </location>
</feature>
<keyword evidence="3" id="KW-1185">Reference proteome</keyword>
<feature type="compositionally biased region" description="Basic and acidic residues" evidence="1">
    <location>
        <begin position="53"/>
        <end position="64"/>
    </location>
</feature>
<evidence type="ECO:0000313" key="2">
    <source>
        <dbReference type="EMBL" id="PFX25175.1"/>
    </source>
</evidence>
<name>A0A2B4S9N6_STYPI</name>
<reference evidence="3" key="1">
    <citation type="journal article" date="2017" name="bioRxiv">
        <title>Comparative analysis of the genomes of Stylophora pistillata and Acropora digitifera provides evidence for extensive differences between species of corals.</title>
        <authorList>
            <person name="Voolstra C.R."/>
            <person name="Li Y."/>
            <person name="Liew Y.J."/>
            <person name="Baumgarten S."/>
            <person name="Zoccola D."/>
            <person name="Flot J.-F."/>
            <person name="Tambutte S."/>
            <person name="Allemand D."/>
            <person name="Aranda M."/>
        </authorList>
    </citation>
    <scope>NUCLEOTIDE SEQUENCE [LARGE SCALE GENOMIC DNA]</scope>
</reference>
<dbReference type="AlphaFoldDB" id="A0A2B4S9N6"/>
<accession>A0A2B4S9N6</accession>
<evidence type="ECO:0000313" key="3">
    <source>
        <dbReference type="Proteomes" id="UP000225706"/>
    </source>
</evidence>
<comment type="caution">
    <text evidence="2">The sequence shown here is derived from an EMBL/GenBank/DDBJ whole genome shotgun (WGS) entry which is preliminary data.</text>
</comment>
<evidence type="ECO:0000256" key="1">
    <source>
        <dbReference type="SAM" id="MobiDB-lite"/>
    </source>
</evidence>
<organism evidence="2 3">
    <name type="scientific">Stylophora pistillata</name>
    <name type="common">Smooth cauliflower coral</name>
    <dbReference type="NCBI Taxonomy" id="50429"/>
    <lineage>
        <taxon>Eukaryota</taxon>
        <taxon>Metazoa</taxon>
        <taxon>Cnidaria</taxon>
        <taxon>Anthozoa</taxon>
        <taxon>Hexacorallia</taxon>
        <taxon>Scleractinia</taxon>
        <taxon>Astrocoeniina</taxon>
        <taxon>Pocilloporidae</taxon>
        <taxon>Stylophora</taxon>
    </lineage>
</organism>
<gene>
    <name evidence="2" type="ORF">AWC38_SpisGene10211</name>
</gene>
<dbReference type="Proteomes" id="UP000225706">
    <property type="component" value="Unassembled WGS sequence"/>
</dbReference>
<protein>
    <submittedName>
        <fullName evidence="2">Uncharacterized protein</fullName>
    </submittedName>
</protein>
<sequence>MKPVMIKQLESGASLAVIFVDDEGNMSLSDALHSDDALSICVFKEDIDSLKITAPKEPEDHNPTEEIPEQISASGSSGVKEPPSENPPAKCSRTVQITLTKTFGAKSSPSTRYASAAVRKGVRLYSLMDIEGSTGSEKDRRKWWNEKAKELCENSPYDSLRGEAIDQKFH</sequence>